<comment type="caution">
    <text evidence="3">The sequence shown here is derived from an EMBL/GenBank/DDBJ whole genome shotgun (WGS) entry which is preliminary data.</text>
</comment>
<feature type="transmembrane region" description="Helical" evidence="1">
    <location>
        <begin position="27"/>
        <end position="48"/>
    </location>
</feature>
<feature type="domain" description="DUF2061" evidence="2">
    <location>
        <begin position="28"/>
        <end position="79"/>
    </location>
</feature>
<dbReference type="InterPro" id="IPR018638">
    <property type="entry name" value="DUF2061_membrane"/>
</dbReference>
<gene>
    <name evidence="3" type="ORF">EVB00_00075</name>
</gene>
<dbReference type="AlphaFoldDB" id="A0A520MCZ0"/>
<accession>A0A520MCZ0</accession>
<evidence type="ECO:0000313" key="4">
    <source>
        <dbReference type="Proteomes" id="UP000318359"/>
    </source>
</evidence>
<evidence type="ECO:0000259" key="2">
    <source>
        <dbReference type="Pfam" id="PF09834"/>
    </source>
</evidence>
<dbReference type="EMBL" id="SHBM01000001">
    <property type="protein sequence ID" value="RZO19103.1"/>
    <property type="molecule type" value="Genomic_DNA"/>
</dbReference>
<sequence length="91" mass="10371">MVELIKRKVMLINVPVERFFKENSGTIIRTIIYTIGHFFIAAACVMYFTGASFIVGMTDAIVEPLINGVWYFVLDKFWASKMSKENTRAAV</sequence>
<keyword evidence="1" id="KW-0472">Membrane</keyword>
<organism evidence="3 4">
    <name type="scientific">SAR86 cluster bacterium</name>
    <dbReference type="NCBI Taxonomy" id="2030880"/>
    <lineage>
        <taxon>Bacteria</taxon>
        <taxon>Pseudomonadati</taxon>
        <taxon>Pseudomonadota</taxon>
        <taxon>Gammaproteobacteria</taxon>
        <taxon>SAR86 cluster</taxon>
    </lineage>
</organism>
<reference evidence="3 4" key="1">
    <citation type="submission" date="2019-02" db="EMBL/GenBank/DDBJ databases">
        <title>Prokaryotic population dynamics and viral predation in marine succession experiment using metagenomics: the confinement effect.</title>
        <authorList>
            <person name="Haro-Moreno J.M."/>
            <person name="Rodriguez-Valera F."/>
            <person name="Lopez-Perez M."/>
        </authorList>
    </citation>
    <scope>NUCLEOTIDE SEQUENCE [LARGE SCALE GENOMIC DNA]</scope>
    <source>
        <strain evidence="3">MED-G167</strain>
    </source>
</reference>
<name>A0A520MCZ0_9GAMM</name>
<protein>
    <submittedName>
        <fullName evidence="3">DUF2061 domain-containing protein</fullName>
    </submittedName>
</protein>
<evidence type="ECO:0000313" key="3">
    <source>
        <dbReference type="EMBL" id="RZO19103.1"/>
    </source>
</evidence>
<feature type="transmembrane region" description="Helical" evidence="1">
    <location>
        <begin position="54"/>
        <end position="74"/>
    </location>
</feature>
<keyword evidence="1" id="KW-0812">Transmembrane</keyword>
<keyword evidence="1" id="KW-1133">Transmembrane helix</keyword>
<dbReference type="Proteomes" id="UP000318359">
    <property type="component" value="Unassembled WGS sequence"/>
</dbReference>
<proteinExistence type="predicted"/>
<evidence type="ECO:0000256" key="1">
    <source>
        <dbReference type="SAM" id="Phobius"/>
    </source>
</evidence>
<dbReference type="Pfam" id="PF09834">
    <property type="entry name" value="DUF2061"/>
    <property type="match status" value="1"/>
</dbReference>